<protein>
    <recommendedName>
        <fullName evidence="9">Phototropic-responsive NPH3 family protein</fullName>
    </recommendedName>
</protein>
<dbReference type="InterPro" id="IPR043454">
    <property type="entry name" value="NPH3/RPT2-like"/>
</dbReference>
<feature type="domain" description="NPH3" evidence="6">
    <location>
        <begin position="240"/>
        <end position="514"/>
    </location>
</feature>
<organism evidence="7 8">
    <name type="scientific">Sphagnum troendelagicum</name>
    <dbReference type="NCBI Taxonomy" id="128251"/>
    <lineage>
        <taxon>Eukaryota</taxon>
        <taxon>Viridiplantae</taxon>
        <taxon>Streptophyta</taxon>
        <taxon>Embryophyta</taxon>
        <taxon>Bryophyta</taxon>
        <taxon>Sphagnophytina</taxon>
        <taxon>Sphagnopsida</taxon>
        <taxon>Sphagnales</taxon>
        <taxon>Sphagnaceae</taxon>
        <taxon>Sphagnum</taxon>
    </lineage>
</organism>
<dbReference type="Proteomes" id="UP001497512">
    <property type="component" value="Chromosome 19"/>
</dbReference>
<comment type="pathway">
    <text evidence="1">Protein modification; protein ubiquitination.</text>
</comment>
<evidence type="ECO:0000259" key="5">
    <source>
        <dbReference type="PROSITE" id="PS50097"/>
    </source>
</evidence>
<keyword evidence="2" id="KW-0833">Ubl conjugation pathway</keyword>
<evidence type="ECO:0008006" key="9">
    <source>
        <dbReference type="Google" id="ProtNLM"/>
    </source>
</evidence>
<dbReference type="SUPFAM" id="SSF54695">
    <property type="entry name" value="POZ domain"/>
    <property type="match status" value="1"/>
</dbReference>
<evidence type="ECO:0000256" key="1">
    <source>
        <dbReference type="ARBA" id="ARBA00004906"/>
    </source>
</evidence>
<feature type="region of interest" description="Disordered" evidence="4">
    <location>
        <begin position="1"/>
        <end position="23"/>
    </location>
</feature>
<dbReference type="PROSITE" id="PS51649">
    <property type="entry name" value="NPH3"/>
    <property type="match status" value="1"/>
</dbReference>
<gene>
    <name evidence="7" type="ORF">CSSPTR1EN2_LOCUS11483</name>
</gene>
<feature type="domain" description="BTB" evidence="5">
    <location>
        <begin position="58"/>
        <end position="126"/>
    </location>
</feature>
<dbReference type="InterPro" id="IPR011333">
    <property type="entry name" value="SKP1/BTB/POZ_sf"/>
</dbReference>
<evidence type="ECO:0000313" key="8">
    <source>
        <dbReference type="Proteomes" id="UP001497512"/>
    </source>
</evidence>
<feature type="coiled-coil region" evidence="3">
    <location>
        <begin position="538"/>
        <end position="565"/>
    </location>
</feature>
<keyword evidence="8" id="KW-1185">Reference proteome</keyword>
<proteinExistence type="predicted"/>
<evidence type="ECO:0000256" key="2">
    <source>
        <dbReference type="ARBA" id="ARBA00022786"/>
    </source>
</evidence>
<dbReference type="Pfam" id="PF03000">
    <property type="entry name" value="NPH3"/>
    <property type="match status" value="1"/>
</dbReference>
<accession>A0ABP0U4U0</accession>
<keyword evidence="3" id="KW-0175">Coiled coil</keyword>
<dbReference type="EMBL" id="OZ019911">
    <property type="protein sequence ID" value="CAK9212931.1"/>
    <property type="molecule type" value="Genomic_DNA"/>
</dbReference>
<dbReference type="PANTHER" id="PTHR32370">
    <property type="entry name" value="OS12G0117600 PROTEIN"/>
    <property type="match status" value="1"/>
</dbReference>
<dbReference type="InterPro" id="IPR027356">
    <property type="entry name" value="NPH3_dom"/>
</dbReference>
<dbReference type="InterPro" id="IPR000210">
    <property type="entry name" value="BTB/POZ_dom"/>
</dbReference>
<reference evidence="7" key="1">
    <citation type="submission" date="2024-02" db="EMBL/GenBank/DDBJ databases">
        <authorList>
            <consortium name="ELIXIR-Norway"/>
            <consortium name="Elixir Norway"/>
        </authorList>
    </citation>
    <scope>NUCLEOTIDE SEQUENCE</scope>
</reference>
<evidence type="ECO:0000256" key="4">
    <source>
        <dbReference type="SAM" id="MobiDB-lite"/>
    </source>
</evidence>
<evidence type="ECO:0000256" key="3">
    <source>
        <dbReference type="SAM" id="Coils"/>
    </source>
</evidence>
<dbReference type="PROSITE" id="PS50097">
    <property type="entry name" value="BTB"/>
    <property type="match status" value="1"/>
</dbReference>
<name>A0ABP0U4U0_9BRYO</name>
<evidence type="ECO:0000313" key="7">
    <source>
        <dbReference type="EMBL" id="CAK9212931.1"/>
    </source>
</evidence>
<sequence length="642" mass="71880">MAVTTTTVTKPPTAAYEKQPAQGTAAATMNMAGGRRPSRSNFLMKRTNEWALTTDVPSDIVVEAAGLSFSLHKFPLVARCGRIRKLISTSGELDNRLLQLPDVPGGAEAFELAAKFCYGINFDITIYNVALLRCAAEYLEMTEAYGDNNLIARTEKFLSEMVLLNLADSIAVLHNCENLLPFAEEVKIVSRCIEAAATKACREQGAHIGLIRASDYGGTSGRSDFKFKFNSNTPRTPSVDWWAENLAVLRIDFYQRVLAAMRSKGLRPESIGGAIMLYAHRSLKGLHKIKQTAPRNSDAIKWSPKSKVNDTTTAMEHELRMIVETIVNLLPPEKNATLCSFLVGLLRTTIILDTTLECRLELERRVGMQLEQATLDDLLIPSFSNTGDHTLFDVDIVHRIIENYLQQEEKEDHELQLVDTYLAEIAPDANLKLSKFLALAELLPDYARTVDDGLYRAIDIYLKAHPVLTEAERKKLCKLMDCQKLSQEACTHAAQNERLPIHVVVQILYFEQLRLRSAFKAATAALSGATTPGAKDNYASVRRENQELKLEIARMRMRITDLEKDHVYMKQDMEKGNRNKFLSSVSRRFSKLNPFVNRGGRDSRSSMMSIHNATTGLQTPEMRRDAAAAAAADLRRRRHSIS</sequence>
<dbReference type="Gene3D" id="3.30.710.10">
    <property type="entry name" value="Potassium Channel Kv1.1, Chain A"/>
    <property type="match status" value="1"/>
</dbReference>
<evidence type="ECO:0000259" key="6">
    <source>
        <dbReference type="PROSITE" id="PS51649"/>
    </source>
</evidence>